<accession>A0A6J5MIX4</accession>
<reference evidence="1" key="1">
    <citation type="submission" date="2020-04" db="EMBL/GenBank/DDBJ databases">
        <authorList>
            <person name="Chiriac C."/>
            <person name="Salcher M."/>
            <person name="Ghai R."/>
            <person name="Kavagutti S V."/>
        </authorList>
    </citation>
    <scope>NUCLEOTIDE SEQUENCE</scope>
</reference>
<dbReference type="EMBL" id="LR796484">
    <property type="protein sequence ID" value="CAB4147095.1"/>
    <property type="molecule type" value="Genomic_DNA"/>
</dbReference>
<evidence type="ECO:0000313" key="1">
    <source>
        <dbReference type="EMBL" id="CAB4147095.1"/>
    </source>
</evidence>
<proteinExistence type="predicted"/>
<sequence>MTYVSKLSNAGGMSTVMRYTDMLAGNTTFNPSSFESIASASGTGSSGQIAFSSIPQTYKHLQLRFSTRSTANNSGEGMFFFLNNTYTSPFNQYSYHLLTSTGSSATAGASASTARLQSSQCANASMASNVYDFHIIDILDYTNANKKPVIRWAYGWDTTTAGNIVMESGAFNIAGALTQFNISTYVGNFTTDSRFALYGIKG</sequence>
<dbReference type="EMBL" id="LR796666">
    <property type="protein sequence ID" value="CAB4158096.1"/>
    <property type="molecule type" value="Genomic_DNA"/>
</dbReference>
<name>A0A6J5MIX4_9CAUD</name>
<gene>
    <name evidence="1" type="ORF">UFOVP429_11</name>
    <name evidence="2" type="ORF">UFOVP696_2</name>
</gene>
<organism evidence="1">
    <name type="scientific">uncultured Caudovirales phage</name>
    <dbReference type="NCBI Taxonomy" id="2100421"/>
    <lineage>
        <taxon>Viruses</taxon>
        <taxon>Duplodnaviria</taxon>
        <taxon>Heunggongvirae</taxon>
        <taxon>Uroviricota</taxon>
        <taxon>Caudoviricetes</taxon>
        <taxon>Peduoviridae</taxon>
        <taxon>Maltschvirus</taxon>
        <taxon>Maltschvirus maltsch</taxon>
    </lineage>
</organism>
<evidence type="ECO:0000313" key="2">
    <source>
        <dbReference type="EMBL" id="CAB4158096.1"/>
    </source>
</evidence>
<protein>
    <submittedName>
        <fullName evidence="1">Uncharacterized protein</fullName>
    </submittedName>
</protein>